<dbReference type="Gene3D" id="1.10.10.1150">
    <property type="entry name" value="Coenzyme PQQ synthesis protein D (PqqD)"/>
    <property type="match status" value="1"/>
</dbReference>
<dbReference type="Pfam" id="PF05402">
    <property type="entry name" value="PqqD"/>
    <property type="match status" value="1"/>
</dbReference>
<sequence>MTAIAPNASTRLRRSPTAMSSELPDGFVIMDIESGHYFSLNETGSAIWGALENPVTEGEIVDRLCERFDIPADTCRAKVADFLDRLGRFRIVEIAPAD</sequence>
<organism evidence="1 2">
    <name type="scientific">Sphingomonas suaedae</name>
    <dbReference type="NCBI Taxonomy" id="2599297"/>
    <lineage>
        <taxon>Bacteria</taxon>
        <taxon>Pseudomonadati</taxon>
        <taxon>Pseudomonadota</taxon>
        <taxon>Alphaproteobacteria</taxon>
        <taxon>Sphingomonadales</taxon>
        <taxon>Sphingomonadaceae</taxon>
        <taxon>Sphingomonas</taxon>
    </lineage>
</organism>
<evidence type="ECO:0000313" key="1">
    <source>
        <dbReference type="EMBL" id="QDX25126.1"/>
    </source>
</evidence>
<dbReference type="InterPro" id="IPR041881">
    <property type="entry name" value="PqqD_sf"/>
</dbReference>
<keyword evidence="2" id="KW-1185">Reference proteome</keyword>
<accession>A0A518RCD5</accession>
<dbReference type="KEGG" id="ssua:FPZ54_03200"/>
<proteinExistence type="predicted"/>
<dbReference type="OrthoDB" id="7577997at2"/>
<dbReference type="EMBL" id="CP042239">
    <property type="protein sequence ID" value="QDX25126.1"/>
    <property type="molecule type" value="Genomic_DNA"/>
</dbReference>
<protein>
    <submittedName>
        <fullName evidence="1">PqqD family protein</fullName>
    </submittedName>
</protein>
<name>A0A518RCD5_9SPHN</name>
<dbReference type="AlphaFoldDB" id="A0A518RCD5"/>
<dbReference type="Proteomes" id="UP000318055">
    <property type="component" value="Chromosome"/>
</dbReference>
<dbReference type="RefSeq" id="WP_145844920.1">
    <property type="nucleotide sequence ID" value="NZ_CP042239.1"/>
</dbReference>
<dbReference type="InterPro" id="IPR008792">
    <property type="entry name" value="PQQD"/>
</dbReference>
<reference evidence="1 2" key="1">
    <citation type="submission" date="2019-07" db="EMBL/GenBank/DDBJ databases">
        <title>Sphingomonas alkalisoli sp. nov., isolated from rhizosphere soil of Suaedae salsa.</title>
        <authorList>
            <person name="Zhang H."/>
            <person name="Xu L."/>
            <person name="Zhang J.-X."/>
            <person name="Sun J.-Q."/>
        </authorList>
    </citation>
    <scope>NUCLEOTIDE SEQUENCE [LARGE SCALE GENOMIC DNA]</scope>
    <source>
        <strain evidence="1 2">XS-10</strain>
    </source>
</reference>
<gene>
    <name evidence="1" type="ORF">FPZ54_03200</name>
</gene>
<evidence type="ECO:0000313" key="2">
    <source>
        <dbReference type="Proteomes" id="UP000318055"/>
    </source>
</evidence>